<dbReference type="InterPro" id="IPR001707">
    <property type="entry name" value="Cmp_AcTrfase"/>
</dbReference>
<keyword evidence="12" id="KW-1185">Reference proteome</keyword>
<dbReference type="PANTHER" id="PTHR38474">
    <property type="entry name" value="SLR0299 PROTEIN"/>
    <property type="match status" value="1"/>
</dbReference>
<keyword evidence="5 9" id="KW-0808">Transferase</keyword>
<dbReference type="Proteomes" id="UP000317043">
    <property type="component" value="Unassembled WGS sequence"/>
</dbReference>
<dbReference type="SMART" id="SM01059">
    <property type="entry name" value="CAT"/>
    <property type="match status" value="1"/>
</dbReference>
<evidence type="ECO:0000256" key="7">
    <source>
        <dbReference type="ARBA" id="ARBA00023315"/>
    </source>
</evidence>
<feature type="active site" description="Proton acceptor" evidence="8">
    <location>
        <position position="200"/>
    </location>
</feature>
<evidence type="ECO:0000313" key="12">
    <source>
        <dbReference type="Proteomes" id="UP000317043"/>
    </source>
</evidence>
<dbReference type="InterPro" id="IPR023213">
    <property type="entry name" value="CAT-like_dom_sf"/>
</dbReference>
<accession>A0A543AYF4</accession>
<keyword evidence="7 9" id="KW-0012">Acyltransferase</keyword>
<dbReference type="RefSeq" id="WP_142040765.1">
    <property type="nucleotide sequence ID" value="NZ_JBHTGS010000001.1"/>
</dbReference>
<dbReference type="Gene3D" id="3.30.559.10">
    <property type="entry name" value="Chloramphenicol acetyltransferase-like domain"/>
    <property type="match status" value="1"/>
</dbReference>
<evidence type="ECO:0000256" key="6">
    <source>
        <dbReference type="ARBA" id="ARBA00023251"/>
    </source>
</evidence>
<evidence type="ECO:0000256" key="10">
    <source>
        <dbReference type="RuleBase" id="RU004156"/>
    </source>
</evidence>
<dbReference type="AlphaFoldDB" id="A0A543AYF4"/>
<dbReference type="SUPFAM" id="SSF52777">
    <property type="entry name" value="CoA-dependent acyltransferases"/>
    <property type="match status" value="1"/>
</dbReference>
<dbReference type="Pfam" id="PF00302">
    <property type="entry name" value="CAT"/>
    <property type="match status" value="1"/>
</dbReference>
<dbReference type="InParanoid" id="A0A543AYF4"/>
<keyword evidence="6 9" id="KW-0046">Antibiotic resistance</keyword>
<evidence type="ECO:0000256" key="1">
    <source>
        <dbReference type="ARBA" id="ARBA00002150"/>
    </source>
</evidence>
<evidence type="ECO:0000256" key="8">
    <source>
        <dbReference type="PIRSR" id="PIRSR000440-1"/>
    </source>
</evidence>
<protein>
    <recommendedName>
        <fullName evidence="4 9">Chloramphenicol acetyltransferase</fullName>
        <ecNumber evidence="3 9">2.3.1.28</ecNumber>
    </recommendedName>
</protein>
<comment type="caution">
    <text evidence="11">The sequence shown here is derived from an EMBL/GenBank/DDBJ whole genome shotgun (WGS) entry which is preliminary data.</text>
</comment>
<dbReference type="GO" id="GO:0046677">
    <property type="term" value="P:response to antibiotic"/>
    <property type="evidence" value="ECO:0007669"/>
    <property type="project" value="UniProtKB-KW"/>
</dbReference>
<evidence type="ECO:0000256" key="9">
    <source>
        <dbReference type="RuleBase" id="RU000503"/>
    </source>
</evidence>
<comment type="similarity">
    <text evidence="2 10">Belongs to the chloramphenicol acetyltransferase family.</text>
</comment>
<dbReference type="PIRSF" id="PIRSF000440">
    <property type="entry name" value="CAT"/>
    <property type="match status" value="1"/>
</dbReference>
<dbReference type="NCBIfam" id="NF000491">
    <property type="entry name" value="chloram_CatA"/>
    <property type="match status" value="1"/>
</dbReference>
<evidence type="ECO:0000256" key="4">
    <source>
        <dbReference type="ARBA" id="ARBA00020291"/>
    </source>
</evidence>
<dbReference type="OrthoDB" id="9801766at2"/>
<comment type="catalytic activity">
    <reaction evidence="9">
        <text>chloramphenicol + acetyl-CoA = chloramphenicol 3-acetate + CoA</text>
        <dbReference type="Rhea" id="RHEA:18421"/>
        <dbReference type="ChEBI" id="CHEBI:16730"/>
        <dbReference type="ChEBI" id="CHEBI:17698"/>
        <dbReference type="ChEBI" id="CHEBI:57287"/>
        <dbReference type="ChEBI" id="CHEBI:57288"/>
        <dbReference type="EC" id="2.3.1.28"/>
    </reaction>
</comment>
<dbReference type="GO" id="GO:0008811">
    <property type="term" value="F:chloramphenicol O-acetyltransferase activity"/>
    <property type="evidence" value="ECO:0007669"/>
    <property type="project" value="UniProtKB-EC"/>
</dbReference>
<dbReference type="EC" id="2.3.1.28" evidence="3 9"/>
<evidence type="ECO:0000256" key="5">
    <source>
        <dbReference type="ARBA" id="ARBA00022679"/>
    </source>
</evidence>
<proteinExistence type="inferred from homology"/>
<reference evidence="11 12" key="1">
    <citation type="submission" date="2019-06" db="EMBL/GenBank/DDBJ databases">
        <title>Sequencing the genomes of 1000 actinobacteria strains.</title>
        <authorList>
            <person name="Klenk H.-P."/>
        </authorList>
    </citation>
    <scope>NUCLEOTIDE SEQUENCE [LARGE SCALE GENOMIC DNA]</scope>
    <source>
        <strain evidence="11 12">DSM 45928</strain>
    </source>
</reference>
<evidence type="ECO:0000256" key="2">
    <source>
        <dbReference type="ARBA" id="ARBA00010571"/>
    </source>
</evidence>
<dbReference type="PROSITE" id="PS00100">
    <property type="entry name" value="CAT"/>
    <property type="match status" value="1"/>
</dbReference>
<gene>
    <name evidence="11" type="ORF">FB566_3174</name>
</gene>
<evidence type="ECO:0000313" key="11">
    <source>
        <dbReference type="EMBL" id="TQL77614.1"/>
    </source>
</evidence>
<dbReference type="PANTHER" id="PTHR38474:SF2">
    <property type="entry name" value="CHLORAMPHENICOL ACETYLTRANSFERASE"/>
    <property type="match status" value="1"/>
</dbReference>
<dbReference type="InterPro" id="IPR018372">
    <property type="entry name" value="Chloramphenicol_AcTrfase_AS"/>
</dbReference>
<comment type="function">
    <text evidence="1 9">This enzyme is an effector of chloramphenicol resistance in bacteria.</text>
</comment>
<evidence type="ECO:0000256" key="3">
    <source>
        <dbReference type="ARBA" id="ARBA00013235"/>
    </source>
</evidence>
<name>A0A543AYF4_9ACTN</name>
<sequence>MTEHTHDDHRPVSIPIPLDTWPRREHFEHYRHTSPCTYAMTVELDVTAFIEALRESGRKTYIAQIWALATVVNRHDAFKMCLTEDGNPGLWQVINPAFTVLNRRTETFACVWAPYDSDFTAFHDVAASLLERHADATRFFPQGDLPANVFDVSSIPWTSFTGFTLNIRDGWEHLAPIFTIGKYVERDDRTLLPLSVQIHHAAADGFHTAKLLNELQDLLTHPDWLNRPE</sequence>
<organism evidence="11 12">
    <name type="scientific">Stackebrandtia endophytica</name>
    <dbReference type="NCBI Taxonomy" id="1496996"/>
    <lineage>
        <taxon>Bacteria</taxon>
        <taxon>Bacillati</taxon>
        <taxon>Actinomycetota</taxon>
        <taxon>Actinomycetes</taxon>
        <taxon>Glycomycetales</taxon>
        <taxon>Glycomycetaceae</taxon>
        <taxon>Stackebrandtia</taxon>
    </lineage>
</organism>
<dbReference type="EMBL" id="VFOW01000001">
    <property type="protein sequence ID" value="TQL77614.1"/>
    <property type="molecule type" value="Genomic_DNA"/>
</dbReference>